<comment type="function">
    <text evidence="1 10">Subunit of the oligosaccharyl transferase (OST) complex that catalyzes the initial transfer of a defined glycan (Glc(3)Man(9)GlcNAc(2) in eukaryotes) from the lipid carrier dolichol-pyrophosphate to an asparagine residue within an Asn-X-Ser/Thr consensus motif in nascent polypeptide chains, the first step in protein N-glycosylation. N-glycosylation occurs cotranslationally and the complex associates with the Sec61 complex at the channel-forming translocon complex that mediates protein translocation across the endoplasmic reticulum (ER). All subunits are required for a maximal enzyme activity.</text>
</comment>
<evidence type="ECO:0000256" key="2">
    <source>
        <dbReference type="ARBA" id="ARBA00004115"/>
    </source>
</evidence>
<evidence type="ECO:0000256" key="8">
    <source>
        <dbReference type="ARBA" id="ARBA00022989"/>
    </source>
</evidence>
<evidence type="ECO:0000256" key="5">
    <source>
        <dbReference type="ARBA" id="ARBA00022692"/>
    </source>
</evidence>
<gene>
    <name evidence="11" type="ORF">WJX72_007425</name>
</gene>
<keyword evidence="6 10" id="KW-0732">Signal</keyword>
<dbReference type="GO" id="GO:0008250">
    <property type="term" value="C:oligosaccharyltransferase complex"/>
    <property type="evidence" value="ECO:0007669"/>
    <property type="project" value="UniProtKB-UniRule"/>
</dbReference>
<evidence type="ECO:0000313" key="11">
    <source>
        <dbReference type="EMBL" id="KAK9814530.1"/>
    </source>
</evidence>
<dbReference type="AlphaFoldDB" id="A0AAW1PXK1"/>
<dbReference type="PANTHER" id="PTHR21049">
    <property type="entry name" value="RIBOPHORIN I"/>
    <property type="match status" value="1"/>
</dbReference>
<dbReference type="Pfam" id="PF04597">
    <property type="entry name" value="Ribophorin_I"/>
    <property type="match status" value="1"/>
</dbReference>
<keyword evidence="12" id="KW-1185">Reference proteome</keyword>
<evidence type="ECO:0000256" key="10">
    <source>
        <dbReference type="RuleBase" id="RU361143"/>
    </source>
</evidence>
<keyword evidence="5 10" id="KW-0812">Transmembrane</keyword>
<keyword evidence="7 10" id="KW-0256">Endoplasmic reticulum</keyword>
<accession>A0AAW1PXK1</accession>
<dbReference type="PANTHER" id="PTHR21049:SF0">
    <property type="entry name" value="DOLICHYL-DIPHOSPHOOLIGOSACCHARIDE--PROTEIN GLYCOSYLTRANSFERASE SUBUNIT 1"/>
    <property type="match status" value="1"/>
</dbReference>
<keyword evidence="8 10" id="KW-1133">Transmembrane helix</keyword>
<dbReference type="GO" id="GO:0018279">
    <property type="term" value="P:protein N-linked glycosylation via asparagine"/>
    <property type="evidence" value="ECO:0007669"/>
    <property type="project" value="TreeGrafter"/>
</dbReference>
<name>A0AAW1PXK1_9CHLO</name>
<sequence length="607" mass="67470">MSVLKGRTIKLLLGLLLAAVLSTGSAELVLQKVDREIKLHSHLTILTDTLSVKNTGKESIADVVFCFPQRHAQQLAFAEVSTGQDDDAPALKVAPATETGAPANVTCSKATLPQPLKAGASVDLEVYAVFTKLQTPYPASITQQDPQRVLYHDNIYVLSPYQIAKQTTKVRLPSRKVESFTKHDPSNLAGTVLTYGPYTDVAPFTQAAMRLHFENNTPFAEVISLVREIELSHWGNVYVEETYSVFHAGAKHKGEWSRLDYMKEPSKYAASSFRTLSLELPKEANTLYFRDEIGNVSTSNVRRLRDRVQVELSPRFPLVGGWRVDFVFGYSLPLSSVAERLPGGRIKLRSMFTTPIEGVFVDDLTVKVILPEGASDIDVQVPFKVNKSSEKKYSYLDTGGRPVVVLHKTNVVPDHNQVFETSYTFSRLVMLREPLLIVTAFLLMFATAIIYVRCEFTIARDDKWQVAQDVERAGGLVQRMARIFAERRNILDGLEYVSSTGGTADIASAKASSEKRLQSTAEQLQKLGQDLEMLAGKRGSLVRDILEKERQLQAAALALVVRRVQLRGEQPGLSEADILQRLAPPRKAVEDLRKEAQHLTGELQTAF</sequence>
<feature type="signal peptide" evidence="10">
    <location>
        <begin position="1"/>
        <end position="26"/>
    </location>
</feature>
<dbReference type="EMBL" id="JALJOR010000007">
    <property type="protein sequence ID" value="KAK9814530.1"/>
    <property type="molecule type" value="Genomic_DNA"/>
</dbReference>
<evidence type="ECO:0000256" key="4">
    <source>
        <dbReference type="ARBA" id="ARBA00008905"/>
    </source>
</evidence>
<keyword evidence="9 10" id="KW-0472">Membrane</keyword>
<protein>
    <recommendedName>
        <fullName evidence="10">Dolichyl-diphosphooligosaccharide--protein glycosyltransferase subunit 1</fullName>
    </recommendedName>
</protein>
<proteinExistence type="inferred from homology"/>
<dbReference type="Proteomes" id="UP001489004">
    <property type="component" value="Unassembled WGS sequence"/>
</dbReference>
<dbReference type="InterPro" id="IPR007676">
    <property type="entry name" value="Ribophorin_I"/>
</dbReference>
<comment type="subunit">
    <text evidence="10">Component of the oligosaccharyltransferase (OST) complex.</text>
</comment>
<feature type="transmembrane region" description="Helical" evidence="10">
    <location>
        <begin position="435"/>
        <end position="454"/>
    </location>
</feature>
<reference evidence="11 12" key="1">
    <citation type="journal article" date="2024" name="Nat. Commun.">
        <title>Phylogenomics reveals the evolutionary origins of lichenization in chlorophyte algae.</title>
        <authorList>
            <person name="Puginier C."/>
            <person name="Libourel C."/>
            <person name="Otte J."/>
            <person name="Skaloud P."/>
            <person name="Haon M."/>
            <person name="Grisel S."/>
            <person name="Petersen M."/>
            <person name="Berrin J.G."/>
            <person name="Delaux P.M."/>
            <person name="Dal Grande F."/>
            <person name="Keller J."/>
        </authorList>
    </citation>
    <scope>NUCLEOTIDE SEQUENCE [LARGE SCALE GENOMIC DNA]</scope>
    <source>
        <strain evidence="11 12">SAG 2043</strain>
    </source>
</reference>
<organism evidence="11 12">
    <name type="scientific">[Myrmecia] bisecta</name>
    <dbReference type="NCBI Taxonomy" id="41462"/>
    <lineage>
        <taxon>Eukaryota</taxon>
        <taxon>Viridiplantae</taxon>
        <taxon>Chlorophyta</taxon>
        <taxon>core chlorophytes</taxon>
        <taxon>Trebouxiophyceae</taxon>
        <taxon>Trebouxiales</taxon>
        <taxon>Trebouxiaceae</taxon>
        <taxon>Myrmecia</taxon>
    </lineage>
</organism>
<evidence type="ECO:0000256" key="7">
    <source>
        <dbReference type="ARBA" id="ARBA00022824"/>
    </source>
</evidence>
<evidence type="ECO:0000256" key="3">
    <source>
        <dbReference type="ARBA" id="ARBA00004922"/>
    </source>
</evidence>
<evidence type="ECO:0000256" key="1">
    <source>
        <dbReference type="ARBA" id="ARBA00002791"/>
    </source>
</evidence>
<comment type="pathway">
    <text evidence="3 10">Protein modification; protein glycosylation.</text>
</comment>
<evidence type="ECO:0000256" key="6">
    <source>
        <dbReference type="ARBA" id="ARBA00022729"/>
    </source>
</evidence>
<comment type="subcellular location">
    <subcellularLocation>
        <location evidence="2 10">Endoplasmic reticulum membrane</location>
        <topology evidence="2 10">Single-pass type I membrane protein</topology>
    </subcellularLocation>
</comment>
<evidence type="ECO:0000256" key="9">
    <source>
        <dbReference type="ARBA" id="ARBA00023136"/>
    </source>
</evidence>
<feature type="chain" id="PRO_5043092995" description="Dolichyl-diphosphooligosaccharide--protein glycosyltransferase subunit 1" evidence="10">
    <location>
        <begin position="27"/>
        <end position="607"/>
    </location>
</feature>
<comment type="caution">
    <text evidence="11">The sequence shown here is derived from an EMBL/GenBank/DDBJ whole genome shotgun (WGS) entry which is preliminary data.</text>
</comment>
<comment type="similarity">
    <text evidence="4 10">Belongs to the OST1 family.</text>
</comment>
<evidence type="ECO:0000313" key="12">
    <source>
        <dbReference type="Proteomes" id="UP001489004"/>
    </source>
</evidence>